<evidence type="ECO:0000256" key="2">
    <source>
        <dbReference type="ARBA" id="ARBA00012417"/>
    </source>
</evidence>
<dbReference type="FunFam" id="3.40.50.300:FF:000014">
    <property type="entry name" value="DNA polymerase III subunit gamma/tau"/>
    <property type="match status" value="1"/>
</dbReference>
<dbReference type="InterPro" id="IPR022754">
    <property type="entry name" value="DNA_pol_III_gamma-3"/>
</dbReference>
<evidence type="ECO:0000256" key="10">
    <source>
        <dbReference type="ARBA" id="ARBA00022932"/>
    </source>
</evidence>
<dbReference type="InterPro" id="IPR008921">
    <property type="entry name" value="DNA_pol3_clamp-load_cplx_C"/>
</dbReference>
<dbReference type="GO" id="GO:0003887">
    <property type="term" value="F:DNA-directed DNA polymerase activity"/>
    <property type="evidence" value="ECO:0007669"/>
    <property type="project" value="UniProtKB-KW"/>
</dbReference>
<dbReference type="Gene3D" id="3.40.50.300">
    <property type="entry name" value="P-loop containing nucleotide triphosphate hydrolases"/>
    <property type="match status" value="1"/>
</dbReference>
<evidence type="ECO:0000256" key="8">
    <source>
        <dbReference type="ARBA" id="ARBA00022833"/>
    </source>
</evidence>
<proteinExistence type="inferred from homology"/>
<evidence type="ECO:0000256" key="4">
    <source>
        <dbReference type="ARBA" id="ARBA00022695"/>
    </source>
</evidence>
<accession>A0AA35RIS5</accession>
<dbReference type="PANTHER" id="PTHR11669">
    <property type="entry name" value="REPLICATION FACTOR C / DNA POLYMERASE III GAMMA-TAU SUBUNIT"/>
    <property type="match status" value="1"/>
</dbReference>
<dbReference type="InterPro" id="IPR045085">
    <property type="entry name" value="HLD_clamp_pol_III_gamma_tau"/>
</dbReference>
<evidence type="ECO:0000256" key="1">
    <source>
        <dbReference type="ARBA" id="ARBA00006360"/>
    </source>
</evidence>
<dbReference type="EMBL" id="CASHTH010001174">
    <property type="protein sequence ID" value="CAI8012290.1"/>
    <property type="molecule type" value="Genomic_DNA"/>
</dbReference>
<dbReference type="NCBIfam" id="NF004046">
    <property type="entry name" value="PRK05563.1"/>
    <property type="match status" value="1"/>
</dbReference>
<evidence type="ECO:0000256" key="6">
    <source>
        <dbReference type="ARBA" id="ARBA00022723"/>
    </source>
</evidence>
<dbReference type="CDD" id="cd00009">
    <property type="entry name" value="AAA"/>
    <property type="match status" value="1"/>
</dbReference>
<dbReference type="GO" id="GO:0046872">
    <property type="term" value="F:metal ion binding"/>
    <property type="evidence" value="ECO:0007669"/>
    <property type="project" value="UniProtKB-KW"/>
</dbReference>
<keyword evidence="3" id="KW-0808">Transferase</keyword>
<dbReference type="FunFam" id="1.10.8.60:FF:000013">
    <property type="entry name" value="DNA polymerase III subunit gamma/tau"/>
    <property type="match status" value="1"/>
</dbReference>
<dbReference type="EC" id="2.7.7.7" evidence="2"/>
<dbReference type="Gene3D" id="1.10.8.60">
    <property type="match status" value="1"/>
</dbReference>
<keyword evidence="9" id="KW-0067">ATP-binding</keyword>
<dbReference type="CDD" id="cd18137">
    <property type="entry name" value="HLD_clamp_pol_III_gamma_tau"/>
    <property type="match status" value="1"/>
</dbReference>
<dbReference type="Pfam" id="PF13177">
    <property type="entry name" value="DNA_pol3_delta2"/>
    <property type="match status" value="1"/>
</dbReference>
<dbReference type="Gene3D" id="1.20.272.10">
    <property type="match status" value="1"/>
</dbReference>
<feature type="compositionally biased region" description="Low complexity" evidence="12">
    <location>
        <begin position="396"/>
        <end position="432"/>
    </location>
</feature>
<evidence type="ECO:0000256" key="11">
    <source>
        <dbReference type="ARBA" id="ARBA00049244"/>
    </source>
</evidence>
<dbReference type="GO" id="GO:0006261">
    <property type="term" value="P:DNA-templated DNA replication"/>
    <property type="evidence" value="ECO:0007669"/>
    <property type="project" value="TreeGrafter"/>
</dbReference>
<reference evidence="14" key="1">
    <citation type="submission" date="2023-03" db="EMBL/GenBank/DDBJ databases">
        <authorList>
            <person name="Steffen K."/>
            <person name="Cardenas P."/>
        </authorList>
    </citation>
    <scope>NUCLEOTIDE SEQUENCE</scope>
</reference>
<keyword evidence="10" id="KW-0239">DNA-directed DNA polymerase</keyword>
<dbReference type="NCBIfam" id="TIGR02397">
    <property type="entry name" value="dnaX_nterm"/>
    <property type="match status" value="1"/>
</dbReference>
<dbReference type="InterPro" id="IPR012763">
    <property type="entry name" value="DNA_pol_III_sug/sutau_N"/>
</dbReference>
<feature type="domain" description="AAA+ ATPase" evidence="13">
    <location>
        <begin position="36"/>
        <end position="178"/>
    </location>
</feature>
<keyword evidence="5" id="KW-0235">DNA replication</keyword>
<dbReference type="SUPFAM" id="SSF48019">
    <property type="entry name" value="post-AAA+ oligomerization domain-like"/>
    <property type="match status" value="1"/>
</dbReference>
<evidence type="ECO:0000256" key="9">
    <source>
        <dbReference type="ARBA" id="ARBA00022840"/>
    </source>
</evidence>
<comment type="caution">
    <text evidence="14">The sequence shown here is derived from an EMBL/GenBank/DDBJ whole genome shotgun (WGS) entry which is preliminary data.</text>
</comment>
<comment type="catalytic activity">
    <reaction evidence="11">
        <text>DNA(n) + a 2'-deoxyribonucleoside 5'-triphosphate = DNA(n+1) + diphosphate</text>
        <dbReference type="Rhea" id="RHEA:22508"/>
        <dbReference type="Rhea" id="RHEA-COMP:17339"/>
        <dbReference type="Rhea" id="RHEA-COMP:17340"/>
        <dbReference type="ChEBI" id="CHEBI:33019"/>
        <dbReference type="ChEBI" id="CHEBI:61560"/>
        <dbReference type="ChEBI" id="CHEBI:173112"/>
        <dbReference type="EC" id="2.7.7.7"/>
    </reaction>
</comment>
<dbReference type="InterPro" id="IPR050238">
    <property type="entry name" value="DNA_Rep/Repair_Clamp_Loader"/>
</dbReference>
<protein>
    <recommendedName>
        <fullName evidence="2">DNA-directed DNA polymerase</fullName>
        <ecNumber evidence="2">2.7.7.7</ecNumber>
    </recommendedName>
</protein>
<dbReference type="Pfam" id="PF22608">
    <property type="entry name" value="DNAX_ATPase_lid"/>
    <property type="match status" value="1"/>
</dbReference>
<gene>
    <name evidence="14" type="ORF">GBAR_LOCUS7898</name>
</gene>
<organism evidence="14 15">
    <name type="scientific">Geodia barretti</name>
    <name type="common">Barrett's horny sponge</name>
    <dbReference type="NCBI Taxonomy" id="519541"/>
    <lineage>
        <taxon>Eukaryota</taxon>
        <taxon>Metazoa</taxon>
        <taxon>Porifera</taxon>
        <taxon>Demospongiae</taxon>
        <taxon>Heteroscleromorpha</taxon>
        <taxon>Tetractinellida</taxon>
        <taxon>Astrophorina</taxon>
        <taxon>Geodiidae</taxon>
        <taxon>Geodia</taxon>
    </lineage>
</organism>
<evidence type="ECO:0000259" key="13">
    <source>
        <dbReference type="SMART" id="SM00382"/>
    </source>
</evidence>
<keyword evidence="7" id="KW-0547">Nucleotide-binding</keyword>
<dbReference type="PANTHER" id="PTHR11669:SF0">
    <property type="entry name" value="PROTEIN STICHEL-LIKE 2"/>
    <property type="match status" value="1"/>
</dbReference>
<feature type="compositionally biased region" description="Pro residues" evidence="12">
    <location>
        <begin position="379"/>
        <end position="395"/>
    </location>
</feature>
<name>A0AA35RIS5_GEOBA</name>
<comment type="similarity">
    <text evidence="1">Belongs to the DnaX/STICHEL family.</text>
</comment>
<keyword evidence="15" id="KW-1185">Reference proteome</keyword>
<dbReference type="Proteomes" id="UP001174909">
    <property type="component" value="Unassembled WGS sequence"/>
</dbReference>
<evidence type="ECO:0000256" key="12">
    <source>
        <dbReference type="SAM" id="MobiDB-lite"/>
    </source>
</evidence>
<dbReference type="InterPro" id="IPR027417">
    <property type="entry name" value="P-loop_NTPase"/>
</dbReference>
<dbReference type="GO" id="GO:0003677">
    <property type="term" value="F:DNA binding"/>
    <property type="evidence" value="ECO:0007669"/>
    <property type="project" value="InterPro"/>
</dbReference>
<keyword evidence="4" id="KW-0548">Nucleotidyltransferase</keyword>
<sequence>MAEVFYRKWRPKSLGEVVGQEAITKTLKQAVAQGRTSHAYLFCGTRGTGKTSTARILAKAINCLSPKDGEPDNECHICVGINEARALDLIEIDAASNRGIDDIRDLSDKVRFSPNESRYKIYIIDEVHMLTEPAFNALLKTLEEPPAHAVFILATTEAHKVPLTIISRCQRYDFRRIPIDQMVAKLAYISEQEGIEVSDEALHLVARLANGGLRDAENLLEQVVVSYGSPISEDDVRQMLGLGGDEIALELVRHIIGKSVKDGITTVNNATEQGTDLRHLLRGTLEYLRALLLIKTGAGANFGYSDEIMSRLNTLAADAPMEHLVRALKVFAGVNMRRDAASTLPLELAVVESATEPEPVVVAAATPAYAPPQQVSPPQAAPPRNQPPSRPPAPQPTYRQPPRQAYRQSEEGAAASGSAPSEAPGARPASGGDLPDEPAARLAHQWNMIANDLRFVGTRLKLGAMLRSAKEREVSGHTIILKYPSRSNVERLQQELDNPESKRALDDAIAKAMGSLFQVEVALSNGANGAGMRRASQSSHLVQAAQAMGARVISEREEQQQ</sequence>
<evidence type="ECO:0000313" key="14">
    <source>
        <dbReference type="EMBL" id="CAI8012290.1"/>
    </source>
</evidence>
<keyword evidence="6" id="KW-0479">Metal-binding</keyword>
<dbReference type="SMART" id="SM00382">
    <property type="entry name" value="AAA"/>
    <property type="match status" value="1"/>
</dbReference>
<evidence type="ECO:0000256" key="3">
    <source>
        <dbReference type="ARBA" id="ARBA00022679"/>
    </source>
</evidence>
<dbReference type="InterPro" id="IPR003593">
    <property type="entry name" value="AAA+_ATPase"/>
</dbReference>
<dbReference type="SUPFAM" id="SSF52540">
    <property type="entry name" value="P-loop containing nucleoside triphosphate hydrolases"/>
    <property type="match status" value="1"/>
</dbReference>
<evidence type="ECO:0000256" key="5">
    <source>
        <dbReference type="ARBA" id="ARBA00022705"/>
    </source>
</evidence>
<dbReference type="Pfam" id="PF12169">
    <property type="entry name" value="DNA_pol3_gamma3"/>
    <property type="match status" value="1"/>
</dbReference>
<keyword evidence="8" id="KW-0862">Zinc</keyword>
<evidence type="ECO:0000256" key="7">
    <source>
        <dbReference type="ARBA" id="ARBA00022741"/>
    </source>
</evidence>
<evidence type="ECO:0000313" key="15">
    <source>
        <dbReference type="Proteomes" id="UP001174909"/>
    </source>
</evidence>
<dbReference type="GO" id="GO:0005524">
    <property type="term" value="F:ATP binding"/>
    <property type="evidence" value="ECO:0007669"/>
    <property type="project" value="UniProtKB-KW"/>
</dbReference>
<dbReference type="AlphaFoldDB" id="A0AA35RIS5"/>
<dbReference type="GO" id="GO:0009360">
    <property type="term" value="C:DNA polymerase III complex"/>
    <property type="evidence" value="ECO:0007669"/>
    <property type="project" value="InterPro"/>
</dbReference>
<feature type="region of interest" description="Disordered" evidence="12">
    <location>
        <begin position="370"/>
        <end position="438"/>
    </location>
</feature>